<protein>
    <submittedName>
        <fullName evidence="2">Histidine phosphatase family protein</fullName>
        <ecNumber evidence="2">3.1.3.-</ecNumber>
    </submittedName>
</protein>
<organism evidence="2 3">
    <name type="scientific">Saxibacter everestensis</name>
    <dbReference type="NCBI Taxonomy" id="2909229"/>
    <lineage>
        <taxon>Bacteria</taxon>
        <taxon>Bacillati</taxon>
        <taxon>Actinomycetota</taxon>
        <taxon>Actinomycetes</taxon>
        <taxon>Micrococcales</taxon>
        <taxon>Brevibacteriaceae</taxon>
        <taxon>Saxibacter</taxon>
    </lineage>
</organism>
<dbReference type="EMBL" id="CP090958">
    <property type="protein sequence ID" value="WGW13961.1"/>
    <property type="molecule type" value="Genomic_DNA"/>
</dbReference>
<dbReference type="PROSITE" id="PS00175">
    <property type="entry name" value="PG_MUTASE"/>
    <property type="match status" value="1"/>
</dbReference>
<reference evidence="2 3" key="1">
    <citation type="submission" date="2023-05" db="EMBL/GenBank/DDBJ databases">
        <title>Lithophilousrod everest ZFBP1038 complete genpme.</title>
        <authorList>
            <person name="Tian M."/>
        </authorList>
    </citation>
    <scope>NUCLEOTIDE SEQUENCE [LARGE SCALE GENOMIC DNA]</scope>
    <source>
        <strain evidence="2 3">ZFBP1038</strain>
    </source>
</reference>
<sequence>MPAQTVVLWRHGQTNFNTVGKFQGHIDTELDEFGWGQVRAAAPLLAEYKPQRIVSSDLKRAQQTASALADLVDDVSVETDERLRETAYGRWEGLTRAEVKEQWADELARWSSGDDEPTHGGESRVDSASRAADAIKEHIAGTEGGALVVVGHGGSLRGAVGQLLELPLTAWDRFAVSHNAHWNVFERRRQGLTLVQFNVGTGA</sequence>
<feature type="region of interest" description="Disordered" evidence="1">
    <location>
        <begin position="109"/>
        <end position="130"/>
    </location>
</feature>
<dbReference type="EC" id="3.1.3.-" evidence="2"/>
<evidence type="ECO:0000256" key="1">
    <source>
        <dbReference type="SAM" id="MobiDB-lite"/>
    </source>
</evidence>
<dbReference type="SUPFAM" id="SSF53254">
    <property type="entry name" value="Phosphoglycerate mutase-like"/>
    <property type="match status" value="1"/>
</dbReference>
<dbReference type="RefSeq" id="WP_349640785.1">
    <property type="nucleotide sequence ID" value="NZ_CP090958.1"/>
</dbReference>
<dbReference type="InterPro" id="IPR050275">
    <property type="entry name" value="PGM_Phosphatase"/>
</dbReference>
<dbReference type="GO" id="GO:0016787">
    <property type="term" value="F:hydrolase activity"/>
    <property type="evidence" value="ECO:0007669"/>
    <property type="project" value="UniProtKB-KW"/>
</dbReference>
<dbReference type="InterPro" id="IPR001345">
    <property type="entry name" value="PG/BPGM_mutase_AS"/>
</dbReference>
<feature type="compositionally biased region" description="Basic and acidic residues" evidence="1">
    <location>
        <begin position="116"/>
        <end position="130"/>
    </location>
</feature>
<dbReference type="Pfam" id="PF00300">
    <property type="entry name" value="His_Phos_1"/>
    <property type="match status" value="1"/>
</dbReference>
<dbReference type="PANTHER" id="PTHR48100">
    <property type="entry name" value="BROAD-SPECIFICITY PHOSPHATASE YOR283W-RELATED"/>
    <property type="match status" value="1"/>
</dbReference>
<dbReference type="SMART" id="SM00855">
    <property type="entry name" value="PGAM"/>
    <property type="match status" value="1"/>
</dbReference>
<dbReference type="Proteomes" id="UP001209083">
    <property type="component" value="Chromosome"/>
</dbReference>
<keyword evidence="2" id="KW-0378">Hydrolase</keyword>
<dbReference type="CDD" id="cd07067">
    <property type="entry name" value="HP_PGM_like"/>
    <property type="match status" value="1"/>
</dbReference>
<gene>
    <name evidence="2" type="ORF">LWF01_09575</name>
</gene>
<evidence type="ECO:0000313" key="3">
    <source>
        <dbReference type="Proteomes" id="UP001209083"/>
    </source>
</evidence>
<keyword evidence="3" id="KW-1185">Reference proteome</keyword>
<name>A0ABY8R0K0_9MICO</name>
<dbReference type="PANTHER" id="PTHR48100:SF62">
    <property type="entry name" value="GLUCOSYL-3-PHOSPHOGLYCERATE PHOSPHATASE"/>
    <property type="match status" value="1"/>
</dbReference>
<dbReference type="InterPro" id="IPR013078">
    <property type="entry name" value="His_Pase_superF_clade-1"/>
</dbReference>
<proteinExistence type="predicted"/>
<accession>A0ABY8R0K0</accession>
<dbReference type="Gene3D" id="3.40.50.1240">
    <property type="entry name" value="Phosphoglycerate mutase-like"/>
    <property type="match status" value="1"/>
</dbReference>
<dbReference type="InterPro" id="IPR029033">
    <property type="entry name" value="His_PPase_superfam"/>
</dbReference>
<evidence type="ECO:0000313" key="2">
    <source>
        <dbReference type="EMBL" id="WGW13961.1"/>
    </source>
</evidence>